<proteinExistence type="predicted"/>
<feature type="region of interest" description="Disordered" evidence="1">
    <location>
        <begin position="257"/>
        <end position="297"/>
    </location>
</feature>
<dbReference type="Gene3D" id="1.20.1260.10">
    <property type="match status" value="1"/>
</dbReference>
<dbReference type="PANTHER" id="PTHR33531:SF7">
    <property type="entry name" value="HYPOTHETICAL MEMBRANE PROTEIN, CONSERVED"/>
    <property type="match status" value="1"/>
</dbReference>
<name>H0FVA5_RHIML</name>
<dbReference type="EMBL" id="AGVV01000007">
    <property type="protein sequence ID" value="EHK78953.1"/>
    <property type="molecule type" value="Genomic_DNA"/>
</dbReference>
<dbReference type="AlphaFoldDB" id="H0FVA5"/>
<dbReference type="GO" id="GO:0016491">
    <property type="term" value="F:oxidoreductase activity"/>
    <property type="evidence" value="ECO:0007669"/>
    <property type="project" value="InterPro"/>
</dbReference>
<dbReference type="PANTHER" id="PTHR33531">
    <property type="entry name" value="RUBRERYTHRIN SUBFAMILY"/>
    <property type="match status" value="1"/>
</dbReference>
<protein>
    <recommendedName>
        <fullName evidence="2">Rubrerythrin diiron-binding domain-containing protein</fullName>
    </recommendedName>
</protein>
<sequence length="297" mass="32709">MEQDMPQKRTEPWIMASMTELLSFARAMEQEAVDGYVALAARIRAEERPDLAAVFDGLVAEEEGHLGKVDQWLGERAPQPVSLPEPFFDDEGAGVVAPELLTSYRAFSMAVRNEERAFVFWTYAAAHAPSEEIRQAAERMAREELGHVSTLRRERRRAFHEMRHAESGSIRDDLPTLEGRLAELLIRTPAAALGETAERLRGLANEAQERATALIATPPGETPLLQHVPANVTGRLVPLCEFLLDCYLDLAEHESTESARAGCRRSPATSSAASMQPGNFRLLPGGITVTGTGPLRR</sequence>
<accession>H0FVA5</accession>
<gene>
    <name evidence="3" type="ORF">SM0020_05892</name>
</gene>
<evidence type="ECO:0000313" key="3">
    <source>
        <dbReference type="EMBL" id="EHK78953.1"/>
    </source>
</evidence>
<feature type="compositionally biased region" description="Polar residues" evidence="1">
    <location>
        <begin position="267"/>
        <end position="277"/>
    </location>
</feature>
<dbReference type="InterPro" id="IPR009078">
    <property type="entry name" value="Ferritin-like_SF"/>
</dbReference>
<evidence type="ECO:0000256" key="1">
    <source>
        <dbReference type="SAM" id="MobiDB-lite"/>
    </source>
</evidence>
<evidence type="ECO:0000259" key="2">
    <source>
        <dbReference type="Pfam" id="PF02915"/>
    </source>
</evidence>
<feature type="domain" description="Rubrerythrin diiron-binding" evidence="2">
    <location>
        <begin position="20"/>
        <end position="80"/>
    </location>
</feature>
<organism evidence="3 4">
    <name type="scientific">Sinorhizobium meliloti CCNWSX0020</name>
    <dbReference type="NCBI Taxonomy" id="1107881"/>
    <lineage>
        <taxon>Bacteria</taxon>
        <taxon>Pseudomonadati</taxon>
        <taxon>Pseudomonadota</taxon>
        <taxon>Alphaproteobacteria</taxon>
        <taxon>Hyphomicrobiales</taxon>
        <taxon>Rhizobiaceae</taxon>
        <taxon>Sinorhizobium/Ensifer group</taxon>
        <taxon>Sinorhizobium</taxon>
    </lineage>
</organism>
<dbReference type="CDD" id="cd01045">
    <property type="entry name" value="Ferritin_like_AB"/>
    <property type="match status" value="1"/>
</dbReference>
<dbReference type="Pfam" id="PF02915">
    <property type="entry name" value="Rubrerythrin"/>
    <property type="match status" value="1"/>
</dbReference>
<dbReference type="SUPFAM" id="SSF47240">
    <property type="entry name" value="Ferritin-like"/>
    <property type="match status" value="1"/>
</dbReference>
<reference evidence="3 4" key="1">
    <citation type="journal article" date="2012" name="J. Bacteriol.">
        <title>Draft Genome Sequence of Sinorhizobium meliloti CCNWSX0020, a Nitrogen-Fixing Symbiont with Copper Tolerance Capability Isolated from Lead-Zinc Mine Tailings.</title>
        <authorList>
            <person name="Li Z."/>
            <person name="Ma Z."/>
            <person name="Hao X."/>
            <person name="Wei G."/>
        </authorList>
    </citation>
    <scope>NUCLEOTIDE SEQUENCE [LARGE SCALE GENOMIC DNA]</scope>
    <source>
        <strain evidence="3 4">CCNWSX0020</strain>
    </source>
</reference>
<evidence type="ECO:0000313" key="4">
    <source>
        <dbReference type="Proteomes" id="UP000004038"/>
    </source>
</evidence>
<dbReference type="InterPro" id="IPR003251">
    <property type="entry name" value="Rr_diiron-bd_dom"/>
</dbReference>
<dbReference type="InterPro" id="IPR012347">
    <property type="entry name" value="Ferritin-like"/>
</dbReference>
<dbReference type="PATRIC" id="fig|1107881.3.peg.1183"/>
<dbReference type="GO" id="GO:0046872">
    <property type="term" value="F:metal ion binding"/>
    <property type="evidence" value="ECO:0007669"/>
    <property type="project" value="InterPro"/>
</dbReference>
<dbReference type="Proteomes" id="UP000004038">
    <property type="component" value="Unassembled WGS sequence"/>
</dbReference>